<dbReference type="PANTHER" id="PTHR47326:SF1">
    <property type="entry name" value="HTH PSQ-TYPE DOMAIN-CONTAINING PROTEIN"/>
    <property type="match status" value="1"/>
</dbReference>
<dbReference type="PANTHER" id="PTHR47326">
    <property type="entry name" value="TRANSPOSABLE ELEMENT TC3 TRANSPOSASE-LIKE PROTEIN"/>
    <property type="match status" value="1"/>
</dbReference>
<dbReference type="EMBL" id="JABFTP020000185">
    <property type="protein sequence ID" value="KAL3287714.1"/>
    <property type="molecule type" value="Genomic_DNA"/>
</dbReference>
<organism evidence="1 2">
    <name type="scientific">Cryptolaemus montrouzieri</name>
    <dbReference type="NCBI Taxonomy" id="559131"/>
    <lineage>
        <taxon>Eukaryota</taxon>
        <taxon>Metazoa</taxon>
        <taxon>Ecdysozoa</taxon>
        <taxon>Arthropoda</taxon>
        <taxon>Hexapoda</taxon>
        <taxon>Insecta</taxon>
        <taxon>Pterygota</taxon>
        <taxon>Neoptera</taxon>
        <taxon>Endopterygota</taxon>
        <taxon>Coleoptera</taxon>
        <taxon>Polyphaga</taxon>
        <taxon>Cucujiformia</taxon>
        <taxon>Coccinelloidea</taxon>
        <taxon>Coccinellidae</taxon>
        <taxon>Scymninae</taxon>
        <taxon>Scymnini</taxon>
        <taxon>Cryptolaemus</taxon>
    </lineage>
</organism>
<keyword evidence="2" id="KW-1185">Reference proteome</keyword>
<gene>
    <name evidence="1" type="ORF">HHI36_002178</name>
</gene>
<proteinExistence type="predicted"/>
<evidence type="ECO:0000313" key="1">
    <source>
        <dbReference type="EMBL" id="KAL3287714.1"/>
    </source>
</evidence>
<sequence length="131" mass="15354">MARRPYEKRFPDRRVPDRKTFKNVNDNLWTYRSSTKPKRKRNKPVRRNAINVNEVLATVNGNPQISTVTISAATNISATSVRRILKENGYHDYKMVLIQELRPTDFERPHSRNVCVAGKYSKFFTQNTLEQ</sequence>
<dbReference type="Proteomes" id="UP001516400">
    <property type="component" value="Unassembled WGS sequence"/>
</dbReference>
<accession>A0ABD2P9U8</accession>
<reference evidence="1 2" key="1">
    <citation type="journal article" date="2021" name="BMC Biol.">
        <title>Horizontally acquired antibacterial genes associated with adaptive radiation of ladybird beetles.</title>
        <authorList>
            <person name="Li H.S."/>
            <person name="Tang X.F."/>
            <person name="Huang Y.H."/>
            <person name="Xu Z.Y."/>
            <person name="Chen M.L."/>
            <person name="Du X.Y."/>
            <person name="Qiu B.Y."/>
            <person name="Chen P.T."/>
            <person name="Zhang W."/>
            <person name="Slipinski A."/>
            <person name="Escalona H.E."/>
            <person name="Waterhouse R.M."/>
            <person name="Zwick A."/>
            <person name="Pang H."/>
        </authorList>
    </citation>
    <scope>NUCLEOTIDE SEQUENCE [LARGE SCALE GENOMIC DNA]</scope>
    <source>
        <strain evidence="1">SYSU2018</strain>
    </source>
</reference>
<comment type="caution">
    <text evidence="1">The sequence shown here is derived from an EMBL/GenBank/DDBJ whole genome shotgun (WGS) entry which is preliminary data.</text>
</comment>
<evidence type="ECO:0000313" key="2">
    <source>
        <dbReference type="Proteomes" id="UP001516400"/>
    </source>
</evidence>
<evidence type="ECO:0008006" key="3">
    <source>
        <dbReference type="Google" id="ProtNLM"/>
    </source>
</evidence>
<protein>
    <recommendedName>
        <fullName evidence="3">Transposase Tc1-like domain-containing protein</fullName>
    </recommendedName>
</protein>
<name>A0ABD2P9U8_9CUCU</name>
<dbReference type="AlphaFoldDB" id="A0ABD2P9U8"/>